<dbReference type="EMBL" id="UAUE01000039">
    <property type="protein sequence ID" value="SPZ04191.1"/>
    <property type="molecule type" value="Genomic_DNA"/>
</dbReference>
<protein>
    <submittedName>
        <fullName evidence="1">Antirestriction protein</fullName>
    </submittedName>
    <submittedName>
        <fullName evidence="2">DNA primase TraC</fullName>
        <ecNumber evidence="2">2.7.7.-</ecNumber>
    </submittedName>
</protein>
<name>A0A1Z1SRA2_PROMI</name>
<dbReference type="Proteomes" id="UP000195540">
    <property type="component" value="Chromosome"/>
</dbReference>
<dbReference type="STRING" id="584.AOUC001_14530"/>
<dbReference type="GO" id="GO:0016779">
    <property type="term" value="F:nucleotidyltransferase activity"/>
    <property type="evidence" value="ECO:0007669"/>
    <property type="project" value="UniProtKB-KW"/>
</dbReference>
<accession>A0A1Z1SRA2</accession>
<dbReference type="EC" id="2.7.7.-" evidence="2"/>
<dbReference type="EMBL" id="CP021694">
    <property type="protein sequence ID" value="ARX33463.1"/>
    <property type="molecule type" value="Genomic_DNA"/>
</dbReference>
<reference evidence="1 3" key="1">
    <citation type="submission" date="2017-05" db="EMBL/GenBank/DDBJ databases">
        <title>Whole genome sequencing of Proteus mirabilis AR_0155.</title>
        <authorList>
            <person name="Conlan S."/>
            <person name="Thomas P.J."/>
            <person name="Mullikin J."/>
            <person name="Frank K.M."/>
            <person name="Segre J.A."/>
        </authorList>
    </citation>
    <scope>NUCLEOTIDE SEQUENCE [LARGE SCALE GENOMIC DNA]</scope>
    <source>
        <strain evidence="1 3">AR_0155</strain>
    </source>
</reference>
<reference evidence="2 4" key="2">
    <citation type="submission" date="2018-06" db="EMBL/GenBank/DDBJ databases">
        <authorList>
            <consortium name="Pathogen Informatics"/>
            <person name="Doyle S."/>
        </authorList>
    </citation>
    <scope>NUCLEOTIDE SEQUENCE [LARGE SCALE GENOMIC DNA]</scope>
    <source>
        <strain evidence="2 4">NCTC10975</strain>
    </source>
</reference>
<evidence type="ECO:0000313" key="4">
    <source>
        <dbReference type="Proteomes" id="UP000251485"/>
    </source>
</evidence>
<evidence type="ECO:0000313" key="3">
    <source>
        <dbReference type="Proteomes" id="UP000195540"/>
    </source>
</evidence>
<dbReference type="AlphaFoldDB" id="A0A1Z1SRA2"/>
<keyword evidence="2" id="KW-0808">Transferase</keyword>
<evidence type="ECO:0000313" key="2">
    <source>
        <dbReference type="EMBL" id="SPZ04191.1"/>
    </source>
</evidence>
<keyword evidence="2" id="KW-0548">Nucleotidyltransferase</keyword>
<dbReference type="Proteomes" id="UP000251485">
    <property type="component" value="Unassembled WGS sequence"/>
</dbReference>
<evidence type="ECO:0000313" key="1">
    <source>
        <dbReference type="EMBL" id="ARX33463.1"/>
    </source>
</evidence>
<gene>
    <name evidence="2" type="primary">traC_4</name>
    <name evidence="1" type="ORF">AM402_04615</name>
    <name evidence="2" type="ORF">NCTC10975_05229</name>
</gene>
<organism evidence="2 4">
    <name type="scientific">Proteus mirabilis</name>
    <dbReference type="NCBI Taxonomy" id="584"/>
    <lineage>
        <taxon>Bacteria</taxon>
        <taxon>Pseudomonadati</taxon>
        <taxon>Pseudomonadota</taxon>
        <taxon>Gammaproteobacteria</taxon>
        <taxon>Enterobacterales</taxon>
        <taxon>Morganellaceae</taxon>
        <taxon>Proteus</taxon>
    </lineage>
</organism>
<proteinExistence type="predicted"/>
<sequence>MTAIFYTILEKENDTGEIDHIPMLKTFVVFNVEQIDGLSLTADTVAPQATFDALPQAENLFCNSGANIIEKGQNAFFMPSTDEVLLPERRFFPMPLAFMPRICMRLFTGAMAKVA</sequence>